<feature type="coiled-coil region" evidence="4">
    <location>
        <begin position="236"/>
        <end position="263"/>
    </location>
</feature>
<dbReference type="AlphaFoldDB" id="Q2SME0"/>
<feature type="transmembrane region" description="Helical" evidence="6">
    <location>
        <begin position="169"/>
        <end position="186"/>
    </location>
</feature>
<evidence type="ECO:0000259" key="8">
    <source>
        <dbReference type="PROSITE" id="PS50887"/>
    </source>
</evidence>
<organism evidence="9 10">
    <name type="scientific">Hahella chejuensis (strain KCTC 2396)</name>
    <dbReference type="NCBI Taxonomy" id="349521"/>
    <lineage>
        <taxon>Bacteria</taxon>
        <taxon>Pseudomonadati</taxon>
        <taxon>Pseudomonadota</taxon>
        <taxon>Gammaproteobacteria</taxon>
        <taxon>Oceanospirillales</taxon>
        <taxon>Hahellaceae</taxon>
        <taxon>Hahella</taxon>
    </lineage>
</organism>
<evidence type="ECO:0000256" key="1">
    <source>
        <dbReference type="ARBA" id="ARBA00001946"/>
    </source>
</evidence>
<dbReference type="PROSITE" id="PS50885">
    <property type="entry name" value="HAMP"/>
    <property type="match status" value="1"/>
</dbReference>
<comment type="catalytic activity">
    <reaction evidence="3">
        <text>2 GTP = 3',3'-c-di-GMP + 2 diphosphate</text>
        <dbReference type="Rhea" id="RHEA:24898"/>
        <dbReference type="ChEBI" id="CHEBI:33019"/>
        <dbReference type="ChEBI" id="CHEBI:37565"/>
        <dbReference type="ChEBI" id="CHEBI:58805"/>
        <dbReference type="EC" id="2.7.7.65"/>
    </reaction>
</comment>
<dbReference type="eggNOG" id="COG5000">
    <property type="taxonomic scope" value="Bacteria"/>
</dbReference>
<evidence type="ECO:0000313" key="10">
    <source>
        <dbReference type="Proteomes" id="UP000000238"/>
    </source>
</evidence>
<name>Q2SME0_HAHCH</name>
<dbReference type="Pfam" id="PF00672">
    <property type="entry name" value="HAMP"/>
    <property type="match status" value="1"/>
</dbReference>
<dbReference type="InterPro" id="IPR050469">
    <property type="entry name" value="Diguanylate_Cyclase"/>
</dbReference>
<evidence type="ECO:0000256" key="5">
    <source>
        <dbReference type="SAM" id="MobiDB-lite"/>
    </source>
</evidence>
<evidence type="ECO:0000259" key="7">
    <source>
        <dbReference type="PROSITE" id="PS50885"/>
    </source>
</evidence>
<accession>Q2SME0</accession>
<evidence type="ECO:0000256" key="3">
    <source>
        <dbReference type="ARBA" id="ARBA00034247"/>
    </source>
</evidence>
<dbReference type="GO" id="GO:0007165">
    <property type="term" value="P:signal transduction"/>
    <property type="evidence" value="ECO:0007669"/>
    <property type="project" value="InterPro"/>
</dbReference>
<dbReference type="KEGG" id="hch:HCH_01316"/>
<feature type="domain" description="GGDEF" evidence="8">
    <location>
        <begin position="291"/>
        <end position="423"/>
    </location>
</feature>
<dbReference type="InterPro" id="IPR043128">
    <property type="entry name" value="Rev_trsase/Diguanyl_cyclase"/>
</dbReference>
<reference evidence="9 10" key="1">
    <citation type="journal article" date="2005" name="Nucleic Acids Res.">
        <title>Genomic blueprint of Hahella chejuensis, a marine microbe producing an algicidal agent.</title>
        <authorList>
            <person name="Jeong H."/>
            <person name="Yim J.H."/>
            <person name="Lee C."/>
            <person name="Choi S.-H."/>
            <person name="Park Y.K."/>
            <person name="Yoon S.H."/>
            <person name="Hur C.-G."/>
            <person name="Kang H.-Y."/>
            <person name="Kim D."/>
            <person name="Lee H.H."/>
            <person name="Park K.H."/>
            <person name="Park S.-H."/>
            <person name="Park H.-S."/>
            <person name="Lee H.K."/>
            <person name="Oh T.K."/>
            <person name="Kim J.F."/>
        </authorList>
    </citation>
    <scope>NUCLEOTIDE SEQUENCE [LARGE SCALE GENOMIC DNA]</scope>
    <source>
        <strain evidence="9 10">KCTC 2396</strain>
    </source>
</reference>
<dbReference type="Gene3D" id="6.10.340.10">
    <property type="match status" value="1"/>
</dbReference>
<evidence type="ECO:0000256" key="6">
    <source>
        <dbReference type="SAM" id="Phobius"/>
    </source>
</evidence>
<dbReference type="EMBL" id="CP000155">
    <property type="protein sequence ID" value="ABC28184.1"/>
    <property type="molecule type" value="Genomic_DNA"/>
</dbReference>
<feature type="region of interest" description="Disordered" evidence="5">
    <location>
        <begin position="57"/>
        <end position="94"/>
    </location>
</feature>
<dbReference type="GO" id="GO:0052621">
    <property type="term" value="F:diguanylate cyclase activity"/>
    <property type="evidence" value="ECO:0007669"/>
    <property type="project" value="UniProtKB-EC"/>
</dbReference>
<dbReference type="InterPro" id="IPR000160">
    <property type="entry name" value="GGDEF_dom"/>
</dbReference>
<dbReference type="EC" id="2.7.7.65" evidence="2"/>
<dbReference type="HOGENOM" id="CLU_612327_0_0_6"/>
<protein>
    <recommendedName>
        <fullName evidence="2">diguanylate cyclase</fullName>
        <ecNumber evidence="2">2.7.7.65</ecNumber>
    </recommendedName>
</protein>
<dbReference type="InterPro" id="IPR029787">
    <property type="entry name" value="Nucleotide_cyclase"/>
</dbReference>
<dbReference type="PANTHER" id="PTHR45138:SF9">
    <property type="entry name" value="DIGUANYLATE CYCLASE DGCM-RELATED"/>
    <property type="match status" value="1"/>
</dbReference>
<evidence type="ECO:0000256" key="2">
    <source>
        <dbReference type="ARBA" id="ARBA00012528"/>
    </source>
</evidence>
<keyword evidence="6" id="KW-0812">Transmembrane</keyword>
<dbReference type="InterPro" id="IPR003660">
    <property type="entry name" value="HAMP_dom"/>
</dbReference>
<keyword evidence="6" id="KW-0472">Membrane</keyword>
<dbReference type="Gene3D" id="3.30.70.270">
    <property type="match status" value="1"/>
</dbReference>
<dbReference type="SMART" id="SM00304">
    <property type="entry name" value="HAMP"/>
    <property type="match status" value="1"/>
</dbReference>
<evidence type="ECO:0000313" key="9">
    <source>
        <dbReference type="EMBL" id="ABC28184.1"/>
    </source>
</evidence>
<dbReference type="Pfam" id="PF00990">
    <property type="entry name" value="GGDEF"/>
    <property type="match status" value="1"/>
</dbReference>
<feature type="domain" description="HAMP" evidence="7">
    <location>
        <begin position="189"/>
        <end position="241"/>
    </location>
</feature>
<keyword evidence="4" id="KW-0175">Coiled coil</keyword>
<dbReference type="GO" id="GO:0016020">
    <property type="term" value="C:membrane"/>
    <property type="evidence" value="ECO:0007669"/>
    <property type="project" value="InterPro"/>
</dbReference>
<sequence>MIVAIMTPIMVEHEFVEHAKVAHYGRFQAAIERYIRENNSWDTEKDALRFAIAEENNRKLHRTPRNSPHMRPQGQADAPYFSGLPPPRRRPGSKASEELPFAFVLTDTQGHILHAGKDYKIGQKLTEEELSGADSLWVKGRLVAYALSSGEPDLSTADLAYLHTLRETLLFSALGAIVFIIPFGIWEGSRLVRTLNHLTSAVNRMAEGEFKQQVPVKSEDEVGALAKAFNLMNTQLHEAYKNLEDSRNKIAKQAEQLKELSIRDELTGLYNRRFFNEEVKVLHANALRYGNGFCLVLGDIDFFKRINDGYSHVVGDEVLKQVAKILMNSIRNSDIVARYGGEEMVLALPNTSPQAAMEMMERIRKTIEQHPWDSIAEGMKVTMSFGICDETNGEHFEHMLAVADELLYKAKNNGRNQVCSLSCSQTH</sequence>
<dbReference type="Proteomes" id="UP000000238">
    <property type="component" value="Chromosome"/>
</dbReference>
<evidence type="ECO:0000256" key="4">
    <source>
        <dbReference type="SAM" id="Coils"/>
    </source>
</evidence>
<dbReference type="PANTHER" id="PTHR45138">
    <property type="entry name" value="REGULATORY COMPONENTS OF SENSORY TRANSDUCTION SYSTEM"/>
    <property type="match status" value="1"/>
</dbReference>
<dbReference type="PROSITE" id="PS50887">
    <property type="entry name" value="GGDEF"/>
    <property type="match status" value="1"/>
</dbReference>
<dbReference type="STRING" id="349521.HCH_01316"/>
<dbReference type="eggNOG" id="COG3706">
    <property type="taxonomic scope" value="Bacteria"/>
</dbReference>
<dbReference type="SUPFAM" id="SSF158472">
    <property type="entry name" value="HAMP domain-like"/>
    <property type="match status" value="1"/>
</dbReference>
<comment type="cofactor">
    <cofactor evidence="1">
        <name>Mg(2+)</name>
        <dbReference type="ChEBI" id="CHEBI:18420"/>
    </cofactor>
</comment>
<gene>
    <name evidence="9" type="ordered locus">HCH_01316</name>
</gene>
<dbReference type="CDD" id="cd06225">
    <property type="entry name" value="HAMP"/>
    <property type="match status" value="1"/>
</dbReference>
<proteinExistence type="predicted"/>
<dbReference type="SMART" id="SM00267">
    <property type="entry name" value="GGDEF"/>
    <property type="match status" value="1"/>
</dbReference>
<dbReference type="NCBIfam" id="TIGR00254">
    <property type="entry name" value="GGDEF"/>
    <property type="match status" value="1"/>
</dbReference>
<dbReference type="SUPFAM" id="SSF55073">
    <property type="entry name" value="Nucleotide cyclase"/>
    <property type="match status" value="1"/>
</dbReference>
<keyword evidence="6" id="KW-1133">Transmembrane helix</keyword>
<keyword evidence="10" id="KW-1185">Reference proteome</keyword>
<dbReference type="CDD" id="cd01949">
    <property type="entry name" value="GGDEF"/>
    <property type="match status" value="1"/>
</dbReference>
<dbReference type="FunFam" id="3.30.70.270:FF:000001">
    <property type="entry name" value="Diguanylate cyclase domain protein"/>
    <property type="match status" value="1"/>
</dbReference>